<evidence type="ECO:0000259" key="1">
    <source>
        <dbReference type="SMART" id="SM00478"/>
    </source>
</evidence>
<comment type="caution">
    <text evidence="2">The sequence shown here is derived from an EMBL/GenBank/DDBJ whole genome shotgun (WGS) entry which is preliminary data.</text>
</comment>
<dbReference type="Gene3D" id="1.10.340.30">
    <property type="entry name" value="Hypothetical protein, domain 2"/>
    <property type="match status" value="1"/>
</dbReference>
<proteinExistence type="predicted"/>
<evidence type="ECO:0000313" key="2">
    <source>
        <dbReference type="EMBL" id="KRT36184.1"/>
    </source>
</evidence>
<dbReference type="RefSeq" id="WP_009201122.1">
    <property type="nucleotide sequence ID" value="NZ_ACJX03000001.1"/>
</dbReference>
<dbReference type="Gene3D" id="1.10.1670.10">
    <property type="entry name" value="Helix-hairpin-Helix base-excision DNA repair enzymes (C-terminal)"/>
    <property type="match status" value="1"/>
</dbReference>
<evidence type="ECO:0000313" key="3">
    <source>
        <dbReference type="Proteomes" id="UP000005273"/>
    </source>
</evidence>
<dbReference type="STRING" id="592015.HMPREF1705_03451"/>
<dbReference type="InterPro" id="IPR023170">
    <property type="entry name" value="HhH_base_excis_C"/>
</dbReference>
<dbReference type="InterPro" id="IPR003265">
    <property type="entry name" value="HhH-GPD_domain"/>
</dbReference>
<accession>A0A0T5XCT7</accession>
<keyword evidence="3" id="KW-1185">Reference proteome</keyword>
<dbReference type="PANTHER" id="PTHR47203:SF1">
    <property type="entry name" value="HYPOTHETICAL BASE EXCISION DNA REPAIR PROTEIN (EUROFUNG)"/>
    <property type="match status" value="1"/>
</dbReference>
<dbReference type="Pfam" id="PF00730">
    <property type="entry name" value="HhH-GPD"/>
    <property type="match status" value="1"/>
</dbReference>
<dbReference type="Proteomes" id="UP000005273">
    <property type="component" value="Unassembled WGS sequence"/>
</dbReference>
<dbReference type="InterPro" id="IPR011257">
    <property type="entry name" value="DNA_glycosylase"/>
</dbReference>
<dbReference type="GO" id="GO:0003824">
    <property type="term" value="F:catalytic activity"/>
    <property type="evidence" value="ECO:0007669"/>
    <property type="project" value="InterPro"/>
</dbReference>
<dbReference type="SUPFAM" id="SSF48150">
    <property type="entry name" value="DNA-glycosylase"/>
    <property type="match status" value="1"/>
</dbReference>
<gene>
    <name evidence="2" type="ORF">HMPREF1705_03451</name>
</gene>
<dbReference type="AlphaFoldDB" id="A0A0T5XCT7"/>
<dbReference type="OrthoDB" id="9800977at2"/>
<name>A0A0T5XCT7_9BACT</name>
<organism evidence="2 3">
    <name type="scientific">Acetomicrobium hydrogeniformans ATCC BAA-1850</name>
    <dbReference type="NCBI Taxonomy" id="592015"/>
    <lineage>
        <taxon>Bacteria</taxon>
        <taxon>Thermotogati</taxon>
        <taxon>Synergistota</taxon>
        <taxon>Synergistia</taxon>
        <taxon>Synergistales</taxon>
        <taxon>Acetomicrobiaceae</taxon>
        <taxon>Acetomicrobium</taxon>
    </lineage>
</organism>
<dbReference type="SMART" id="SM00478">
    <property type="entry name" value="ENDO3c"/>
    <property type="match status" value="1"/>
</dbReference>
<protein>
    <submittedName>
        <fullName evidence="2">Base excision DNA repair protein, HhH-GPD family</fullName>
    </submittedName>
</protein>
<dbReference type="eggNOG" id="COG0177">
    <property type="taxonomic scope" value="Bacteria"/>
</dbReference>
<dbReference type="GO" id="GO:0006284">
    <property type="term" value="P:base-excision repair"/>
    <property type="evidence" value="ECO:0007669"/>
    <property type="project" value="InterPro"/>
</dbReference>
<dbReference type="CDD" id="cd00056">
    <property type="entry name" value="ENDO3c"/>
    <property type="match status" value="1"/>
</dbReference>
<feature type="domain" description="HhH-GPD" evidence="1">
    <location>
        <begin position="65"/>
        <end position="222"/>
    </location>
</feature>
<sequence length="255" mass="28391">MTKLQGAVNSSGGTDRKLMERNLTEPSLREWVLNVIDVLAGLWSHLRPAKTTSDEPLDGLILTILSQNTNDKNRDRAYEFLRSRSPRWEDVLVTAETELAEVIKPAGLSNIKASRIKSVLGLITERFGSCSLKPLKGMKKEEIIDFLSSLPGVGPKTVACVLLFDLGIPAFPVDTHVNRLCKRIGWVSPKSTPEETQKIMGSVIPSDLYWSAHLDIISHGRNICVSRRPKCTICPLNARNLCLFVMEEKKGDEKI</sequence>
<dbReference type="PANTHER" id="PTHR47203">
    <property type="match status" value="1"/>
</dbReference>
<reference evidence="3" key="1">
    <citation type="submission" date="2012-09" db="EMBL/GenBank/DDBJ databases">
        <authorList>
            <person name="Weinstock G."/>
            <person name="Sodergren E."/>
            <person name="Clifton S."/>
            <person name="Fulton L."/>
            <person name="Fulton B."/>
            <person name="Courtney L."/>
            <person name="Fronick C."/>
            <person name="Harrison M."/>
            <person name="Strong C."/>
            <person name="Farmer C."/>
            <person name="Delehaunty K."/>
            <person name="Markovic C."/>
            <person name="Hall O."/>
            <person name="Minx P."/>
            <person name="Tomlinson C."/>
            <person name="Mitreva M."/>
            <person name="Nelson J."/>
            <person name="Hou S."/>
            <person name="Wollam A."/>
            <person name="Pepin K.H."/>
            <person name="Johnson M."/>
            <person name="Bhonagiri V."/>
            <person name="Nash W.E."/>
            <person name="Suruliraj S."/>
            <person name="Warren W."/>
            <person name="Chinwalla A."/>
            <person name="Mardis E.R."/>
            <person name="Wilson R.K."/>
        </authorList>
    </citation>
    <scope>NUCLEOTIDE SEQUENCE [LARGE SCALE GENOMIC DNA]</scope>
    <source>
        <strain evidence="3">OS1</strain>
    </source>
</reference>
<dbReference type="EMBL" id="ACJX03000001">
    <property type="protein sequence ID" value="KRT36184.1"/>
    <property type="molecule type" value="Genomic_DNA"/>
</dbReference>